<dbReference type="SMART" id="SM00834">
    <property type="entry name" value="CxxC_CXXC_SSSS"/>
    <property type="match status" value="1"/>
</dbReference>
<evidence type="ECO:0000313" key="4">
    <source>
        <dbReference type="Proteomes" id="UP000029273"/>
    </source>
</evidence>
<organism evidence="3 4">
    <name type="scientific">Acidihalobacter prosperus</name>
    <dbReference type="NCBI Taxonomy" id="160660"/>
    <lineage>
        <taxon>Bacteria</taxon>
        <taxon>Pseudomonadati</taxon>
        <taxon>Pseudomonadota</taxon>
        <taxon>Gammaproteobacteria</taxon>
        <taxon>Chromatiales</taxon>
        <taxon>Ectothiorhodospiraceae</taxon>
        <taxon>Acidihalobacter</taxon>
    </lineage>
</organism>
<comment type="caution">
    <text evidence="3">The sequence shown here is derived from an EMBL/GenBank/DDBJ whole genome shotgun (WGS) entry which is preliminary data.</text>
</comment>
<dbReference type="Pfam" id="PF09723">
    <property type="entry name" value="Zn_ribbon_8"/>
    <property type="match status" value="1"/>
</dbReference>
<reference evidence="3 4" key="1">
    <citation type="journal article" date="2014" name="Genome Announc.">
        <title>Draft Genome Sequence of the Iron-Oxidizing, Acidophilic, and Halotolerant 'Thiobacillus prosperus' Type Strain DSM 5130.</title>
        <authorList>
            <person name="Ossandon F.J."/>
            <person name="Cardenas J.P."/>
            <person name="Corbett M."/>
            <person name="Quatrini R."/>
            <person name="Holmes D.S."/>
            <person name="Watkin E."/>
        </authorList>
    </citation>
    <scope>NUCLEOTIDE SEQUENCE [LARGE SCALE GENOMIC DNA]</scope>
    <source>
        <strain evidence="3 4">DSM 5130</strain>
    </source>
</reference>
<keyword evidence="4" id="KW-1185">Reference proteome</keyword>
<protein>
    <recommendedName>
        <fullName evidence="2">Putative regulatory protein FmdB zinc ribbon domain-containing protein</fullName>
    </recommendedName>
</protein>
<evidence type="ECO:0000256" key="1">
    <source>
        <dbReference type="SAM" id="MobiDB-lite"/>
    </source>
</evidence>
<feature type="region of interest" description="Disordered" evidence="1">
    <location>
        <begin position="53"/>
        <end position="90"/>
    </location>
</feature>
<accession>A0A1A6C2I4</accession>
<dbReference type="InterPro" id="IPR013429">
    <property type="entry name" value="Regulatory_FmdB_Zinc_ribbon"/>
</dbReference>
<dbReference type="STRING" id="160660.BJI67_05075"/>
<proteinExistence type="predicted"/>
<feature type="domain" description="Putative regulatory protein FmdB zinc ribbon" evidence="2">
    <location>
        <begin position="1"/>
        <end position="41"/>
    </location>
</feature>
<dbReference type="EMBL" id="JQSG02000006">
    <property type="protein sequence ID" value="OBS08776.1"/>
    <property type="molecule type" value="Genomic_DNA"/>
</dbReference>
<gene>
    <name evidence="3" type="ORF">Thpro_023026</name>
</gene>
<evidence type="ECO:0000259" key="2">
    <source>
        <dbReference type="SMART" id="SM00834"/>
    </source>
</evidence>
<feature type="compositionally biased region" description="Low complexity" evidence="1">
    <location>
        <begin position="73"/>
        <end position="90"/>
    </location>
</feature>
<evidence type="ECO:0000313" key="3">
    <source>
        <dbReference type="EMBL" id="OBS08776.1"/>
    </source>
</evidence>
<feature type="compositionally biased region" description="Basic and acidic residues" evidence="1">
    <location>
        <begin position="57"/>
        <end position="68"/>
    </location>
</feature>
<dbReference type="RefSeq" id="WP_038091214.1">
    <property type="nucleotide sequence ID" value="NZ_JQSG02000006.1"/>
</dbReference>
<name>A0A1A6C2I4_9GAMM</name>
<dbReference type="NCBIfam" id="TIGR02605">
    <property type="entry name" value="CxxC_CxxC_SSSS"/>
    <property type="match status" value="1"/>
</dbReference>
<dbReference type="OrthoDB" id="9813321at2"/>
<sequence length="106" mass="10795">MPLYDYACPGCGDFSAFAPIAHASAPAACPACGEDAPRVITAPALALMPSALRQAHARSEKSAHEPRRASKRSCGCHGSHTCGTGAAKPALKTAAASAARPWMLGH</sequence>
<dbReference type="AlphaFoldDB" id="A0A1A6C2I4"/>
<dbReference type="Proteomes" id="UP000029273">
    <property type="component" value="Unassembled WGS sequence"/>
</dbReference>